<sequence length="181" mass="21385">VISNFGIFIIETKNYYGWITGDDYSDYWILTIAKYERKMINPVRQNYGHVQVLKNLLKDYSNISYYPIVVFTKRSIFNVKTGTDVVYNTDLLTTIKKYQIEAISDDLKDKIYKYLINLNIKERRLRKDHVIRIKEKKKNNKSKIKNNICPKCGGLLVIRNGKYGKFKGCRNFPECKFTTNL</sequence>
<dbReference type="SUPFAM" id="SSF57783">
    <property type="entry name" value="Zinc beta-ribbon"/>
    <property type="match status" value="1"/>
</dbReference>
<dbReference type="GO" id="GO:0006265">
    <property type="term" value="P:DNA topological change"/>
    <property type="evidence" value="ECO:0007669"/>
    <property type="project" value="InterPro"/>
</dbReference>
<proteinExistence type="predicted"/>
<evidence type="ECO:0000259" key="1">
    <source>
        <dbReference type="PROSITE" id="PS50965"/>
    </source>
</evidence>
<gene>
    <name evidence="2" type="ORF">S03H2_39633</name>
</gene>
<dbReference type="Pfam" id="PF08378">
    <property type="entry name" value="NERD"/>
    <property type="match status" value="1"/>
</dbReference>
<dbReference type="GO" id="GO:0003677">
    <property type="term" value="F:DNA binding"/>
    <property type="evidence" value="ECO:0007669"/>
    <property type="project" value="InterPro"/>
</dbReference>
<dbReference type="InterPro" id="IPR013498">
    <property type="entry name" value="Topo_IA_Znf"/>
</dbReference>
<dbReference type="GO" id="GO:0003916">
    <property type="term" value="F:DNA topoisomerase activity"/>
    <property type="evidence" value="ECO:0007669"/>
    <property type="project" value="InterPro"/>
</dbReference>
<name>X1GZF3_9ZZZZ</name>
<feature type="domain" description="NERD" evidence="1">
    <location>
        <begin position="1"/>
        <end position="76"/>
    </location>
</feature>
<protein>
    <recommendedName>
        <fullName evidence="1">NERD domain-containing protein</fullName>
    </recommendedName>
</protein>
<comment type="caution">
    <text evidence="2">The sequence shown here is derived from an EMBL/GenBank/DDBJ whole genome shotgun (WGS) entry which is preliminary data.</text>
</comment>
<dbReference type="InterPro" id="IPR011528">
    <property type="entry name" value="NERD"/>
</dbReference>
<accession>X1GZF3</accession>
<reference evidence="2" key="1">
    <citation type="journal article" date="2014" name="Front. Microbiol.">
        <title>High frequency of phylogenetically diverse reductive dehalogenase-homologous genes in deep subseafloor sedimentary metagenomes.</title>
        <authorList>
            <person name="Kawai M."/>
            <person name="Futagami T."/>
            <person name="Toyoda A."/>
            <person name="Takaki Y."/>
            <person name="Nishi S."/>
            <person name="Hori S."/>
            <person name="Arai W."/>
            <person name="Tsubouchi T."/>
            <person name="Morono Y."/>
            <person name="Uchiyama I."/>
            <person name="Ito T."/>
            <person name="Fujiyama A."/>
            <person name="Inagaki F."/>
            <person name="Takami H."/>
        </authorList>
    </citation>
    <scope>NUCLEOTIDE SEQUENCE</scope>
    <source>
        <strain evidence="2">Expedition CK06-06</strain>
    </source>
</reference>
<dbReference type="PROSITE" id="PS50965">
    <property type="entry name" value="NERD"/>
    <property type="match status" value="1"/>
</dbReference>
<evidence type="ECO:0000313" key="2">
    <source>
        <dbReference type="EMBL" id="GAH50240.1"/>
    </source>
</evidence>
<dbReference type="AlphaFoldDB" id="X1GZF3"/>
<dbReference type="EMBL" id="BARU01024523">
    <property type="protein sequence ID" value="GAH50240.1"/>
    <property type="molecule type" value="Genomic_DNA"/>
</dbReference>
<dbReference type="GO" id="GO:0005694">
    <property type="term" value="C:chromosome"/>
    <property type="evidence" value="ECO:0007669"/>
    <property type="project" value="InterPro"/>
</dbReference>
<organism evidence="2">
    <name type="scientific">marine sediment metagenome</name>
    <dbReference type="NCBI Taxonomy" id="412755"/>
    <lineage>
        <taxon>unclassified sequences</taxon>
        <taxon>metagenomes</taxon>
        <taxon>ecological metagenomes</taxon>
    </lineage>
</organism>
<feature type="non-terminal residue" evidence="2">
    <location>
        <position position="1"/>
    </location>
</feature>
<dbReference type="Pfam" id="PF01396">
    <property type="entry name" value="Zn_ribbon_Top1"/>
    <property type="match status" value="1"/>
</dbReference>
<dbReference type="Gene3D" id="3.30.65.10">
    <property type="entry name" value="Bacterial Topoisomerase I, domain 1"/>
    <property type="match status" value="1"/>
</dbReference>